<gene>
    <name evidence="2" type="ORF">A5CBH24_01110</name>
</gene>
<dbReference type="Pfam" id="PF13102">
    <property type="entry name" value="Phage_int_SAM_5"/>
    <property type="match status" value="1"/>
</dbReference>
<protein>
    <recommendedName>
        <fullName evidence="1">Phage integrase SAM-like domain-containing protein</fullName>
    </recommendedName>
</protein>
<accession>A0A4Y1WRY3</accession>
<proteinExistence type="predicted"/>
<evidence type="ECO:0000259" key="1">
    <source>
        <dbReference type="Pfam" id="PF13102"/>
    </source>
</evidence>
<dbReference type="EMBL" id="AP019735">
    <property type="protein sequence ID" value="BBL02798.1"/>
    <property type="molecule type" value="Genomic_DNA"/>
</dbReference>
<dbReference type="KEGG" id="acou:A5CBH24_01110"/>
<name>A0A4Y1WRY3_9BACT</name>
<organism evidence="2 3">
    <name type="scientific">Alistipes communis</name>
    <dbReference type="NCBI Taxonomy" id="2585118"/>
    <lineage>
        <taxon>Bacteria</taxon>
        <taxon>Pseudomonadati</taxon>
        <taxon>Bacteroidota</taxon>
        <taxon>Bacteroidia</taxon>
        <taxon>Bacteroidales</taxon>
        <taxon>Rikenellaceae</taxon>
        <taxon>Alistipes</taxon>
    </lineage>
</organism>
<dbReference type="GeneID" id="78343388"/>
<keyword evidence="3" id="KW-1185">Reference proteome</keyword>
<reference evidence="3" key="1">
    <citation type="submission" date="2019-06" db="EMBL/GenBank/DDBJ databases">
        <title>Alistipes onderdonkii subsp. vulgaris subsp. nov., Alistipes dispar sp. nov. and Alistipes communis sp. nov., isolated from human faeces, and creation of Alistipes onderdonkii subsp. onderdonkii subsp. nov.</title>
        <authorList>
            <person name="Sakamoto M."/>
            <person name="Ikeyama N."/>
            <person name="Ogata Y."/>
            <person name="Suda W."/>
            <person name="Iino T."/>
            <person name="Hattori M."/>
            <person name="Ohkuma M."/>
        </authorList>
    </citation>
    <scope>NUCLEOTIDE SEQUENCE [LARGE SCALE GENOMIC DNA]</scope>
    <source>
        <strain evidence="3">5CBH24</strain>
    </source>
</reference>
<sequence>MELEQSFIEKFHAYLHHDLGIFSNASSGFNCLKYLVNTAFNNGWMPRNPLTLYRCTSPQCAESLRWPGDEAVSLLPMGFSTDRSRRWYRTSAAISALSIERLCRKRSQRVP</sequence>
<feature type="domain" description="Phage integrase SAM-like" evidence="1">
    <location>
        <begin position="2"/>
        <end position="50"/>
    </location>
</feature>
<dbReference type="RefSeq" id="WP_162502249.1">
    <property type="nucleotide sequence ID" value="NZ_AP019735.1"/>
</dbReference>
<dbReference type="Proteomes" id="UP000318946">
    <property type="component" value="Chromosome"/>
</dbReference>
<dbReference type="InterPro" id="IPR025269">
    <property type="entry name" value="SAM-like_dom"/>
</dbReference>
<dbReference type="AlphaFoldDB" id="A0A4Y1WRY3"/>
<evidence type="ECO:0000313" key="2">
    <source>
        <dbReference type="EMBL" id="BBL02798.1"/>
    </source>
</evidence>
<evidence type="ECO:0000313" key="3">
    <source>
        <dbReference type="Proteomes" id="UP000318946"/>
    </source>
</evidence>